<comment type="subcellular location">
    <subcellularLocation>
        <location evidence="1">Endoplasmic reticulum membrane</location>
        <topology evidence="1">Multi-pass membrane protein</topology>
    </subcellularLocation>
</comment>
<evidence type="ECO:0000256" key="7">
    <source>
        <dbReference type="SAM" id="Phobius"/>
    </source>
</evidence>
<feature type="transmembrane region" description="Helical" evidence="7">
    <location>
        <begin position="69"/>
        <end position="88"/>
    </location>
</feature>
<dbReference type="InterPro" id="IPR009787">
    <property type="entry name" value="Jagunal"/>
</dbReference>
<comment type="similarity">
    <text evidence="2">Belongs to the jagunal family.</text>
</comment>
<dbReference type="AlphaFoldDB" id="A0A6J2XY30"/>
<keyword evidence="6 7" id="KW-0472">Membrane</keyword>
<name>A0A6J2XY30_SITOR</name>
<dbReference type="GO" id="GO:0005789">
    <property type="term" value="C:endoplasmic reticulum membrane"/>
    <property type="evidence" value="ECO:0007669"/>
    <property type="project" value="UniProtKB-SubCell"/>
</dbReference>
<proteinExistence type="inferred from homology"/>
<protein>
    <submittedName>
        <fullName evidence="9">Protein jagunal</fullName>
    </submittedName>
</protein>
<keyword evidence="5 7" id="KW-1133">Transmembrane helix</keyword>
<dbReference type="InParanoid" id="A0A6J2XY30"/>
<evidence type="ECO:0000256" key="5">
    <source>
        <dbReference type="ARBA" id="ARBA00022989"/>
    </source>
</evidence>
<feature type="transmembrane region" description="Helical" evidence="7">
    <location>
        <begin position="26"/>
        <end position="49"/>
    </location>
</feature>
<evidence type="ECO:0000256" key="2">
    <source>
        <dbReference type="ARBA" id="ARBA00008462"/>
    </source>
</evidence>
<dbReference type="PANTHER" id="PTHR20955">
    <property type="entry name" value="PROTEIN JAGUNAL HOMOLOG 1"/>
    <property type="match status" value="1"/>
</dbReference>
<dbReference type="Proteomes" id="UP000504635">
    <property type="component" value="Unplaced"/>
</dbReference>
<dbReference type="GO" id="GO:0007029">
    <property type="term" value="P:endoplasmic reticulum organization"/>
    <property type="evidence" value="ECO:0007669"/>
    <property type="project" value="InterPro"/>
</dbReference>
<evidence type="ECO:0000256" key="6">
    <source>
        <dbReference type="ARBA" id="ARBA00023136"/>
    </source>
</evidence>
<evidence type="ECO:0000313" key="8">
    <source>
        <dbReference type="Proteomes" id="UP000504635"/>
    </source>
</evidence>
<dbReference type="RefSeq" id="XP_030756403.1">
    <property type="nucleotide sequence ID" value="XM_030900543.1"/>
</dbReference>
<dbReference type="FunCoup" id="A0A6J2XY30">
    <property type="interactions" value="983"/>
</dbReference>
<accession>A0A6J2XY30</accession>
<dbReference type="Pfam" id="PF07086">
    <property type="entry name" value="Jagunal"/>
    <property type="match status" value="1"/>
</dbReference>
<evidence type="ECO:0000313" key="9">
    <source>
        <dbReference type="RefSeq" id="XP_030756403.1"/>
    </source>
</evidence>
<dbReference type="GeneID" id="115882473"/>
<dbReference type="PANTHER" id="PTHR20955:SF1">
    <property type="entry name" value="PROTEIN JAGUNAL HOMOLOG 1"/>
    <property type="match status" value="1"/>
</dbReference>
<feature type="transmembrane region" description="Helical" evidence="7">
    <location>
        <begin position="100"/>
        <end position="127"/>
    </location>
</feature>
<organism evidence="8 9">
    <name type="scientific">Sitophilus oryzae</name>
    <name type="common">Rice weevil</name>
    <name type="synonym">Curculio oryzae</name>
    <dbReference type="NCBI Taxonomy" id="7048"/>
    <lineage>
        <taxon>Eukaryota</taxon>
        <taxon>Metazoa</taxon>
        <taxon>Ecdysozoa</taxon>
        <taxon>Arthropoda</taxon>
        <taxon>Hexapoda</taxon>
        <taxon>Insecta</taxon>
        <taxon>Pterygota</taxon>
        <taxon>Neoptera</taxon>
        <taxon>Endopterygota</taxon>
        <taxon>Coleoptera</taxon>
        <taxon>Polyphaga</taxon>
        <taxon>Cucujiformia</taxon>
        <taxon>Curculionidae</taxon>
        <taxon>Dryophthorinae</taxon>
        <taxon>Sitophilus</taxon>
    </lineage>
</organism>
<evidence type="ECO:0000256" key="4">
    <source>
        <dbReference type="ARBA" id="ARBA00022824"/>
    </source>
</evidence>
<dbReference type="OrthoDB" id="8914197at2759"/>
<evidence type="ECO:0000256" key="1">
    <source>
        <dbReference type="ARBA" id="ARBA00004477"/>
    </source>
</evidence>
<dbReference type="GO" id="GO:0016192">
    <property type="term" value="P:vesicle-mediated transport"/>
    <property type="evidence" value="ECO:0007669"/>
    <property type="project" value="TreeGrafter"/>
</dbReference>
<sequence length="183" mass="22221">MDGHDHMFRQRVAQRYSRSSLEKKRLWYCILFHYILFMVMLAKLAPSILDYFSIFILEIEELEVPEPYLWEWIWLSSFALSYFLLEAIKRNKINSLKCYIYGIILFGYLPLLYCIILWFGEVYTFLFSEDYAEILDIVFWKTYPYGLLLYSFILLALQVHSFSMYFSYSLLVSWKTRSVRKND</sequence>
<keyword evidence="8" id="KW-1185">Reference proteome</keyword>
<evidence type="ECO:0000256" key="3">
    <source>
        <dbReference type="ARBA" id="ARBA00022692"/>
    </source>
</evidence>
<feature type="transmembrane region" description="Helical" evidence="7">
    <location>
        <begin position="147"/>
        <end position="171"/>
    </location>
</feature>
<dbReference type="KEGG" id="soy:115882473"/>
<gene>
    <name evidence="9" type="primary">LOC115882473</name>
</gene>
<reference evidence="9" key="1">
    <citation type="submission" date="2025-08" db="UniProtKB">
        <authorList>
            <consortium name="RefSeq"/>
        </authorList>
    </citation>
    <scope>IDENTIFICATION</scope>
    <source>
        <tissue evidence="9">Gonads</tissue>
    </source>
</reference>
<keyword evidence="3 7" id="KW-0812">Transmembrane</keyword>
<keyword evidence="4" id="KW-0256">Endoplasmic reticulum</keyword>